<dbReference type="GO" id="GO:0003841">
    <property type="term" value="F:1-acylglycerol-3-phosphate O-acyltransferase activity"/>
    <property type="evidence" value="ECO:0007669"/>
    <property type="project" value="UniProtKB-UniRule"/>
</dbReference>
<dbReference type="CDD" id="cd07989">
    <property type="entry name" value="LPLAT_AGPAT-like"/>
    <property type="match status" value="1"/>
</dbReference>
<evidence type="ECO:0000256" key="5">
    <source>
        <dbReference type="ARBA" id="ARBA00023098"/>
    </source>
</evidence>
<comment type="pathway">
    <text evidence="1">Lipid metabolism.</text>
</comment>
<organism evidence="10 11">
    <name type="scientific">Oxobacter pfennigii</name>
    <dbReference type="NCBI Taxonomy" id="36849"/>
    <lineage>
        <taxon>Bacteria</taxon>
        <taxon>Bacillati</taxon>
        <taxon>Bacillota</taxon>
        <taxon>Clostridia</taxon>
        <taxon>Eubacteriales</taxon>
        <taxon>Clostridiaceae</taxon>
        <taxon>Oxobacter</taxon>
    </lineage>
</organism>
<dbReference type="SUPFAM" id="SSF69593">
    <property type="entry name" value="Glycerol-3-phosphate (1)-acyltransferase"/>
    <property type="match status" value="1"/>
</dbReference>
<evidence type="ECO:0000256" key="3">
    <source>
        <dbReference type="ARBA" id="ARBA00022516"/>
    </source>
</evidence>
<evidence type="ECO:0000313" key="10">
    <source>
        <dbReference type="EMBL" id="KPU45728.1"/>
    </source>
</evidence>
<keyword evidence="5 7" id="KW-0443">Lipid metabolism</keyword>
<feature type="domain" description="Phospholipid/glycerol acyltransferase" evidence="9">
    <location>
        <begin position="75"/>
        <end position="189"/>
    </location>
</feature>
<keyword evidence="6 7" id="KW-0012">Acyltransferase</keyword>
<gene>
    <name evidence="10" type="primary">plsC</name>
    <name evidence="10" type="ORF">OXPF_09620</name>
</gene>
<keyword evidence="7" id="KW-0594">Phospholipid biosynthesis</keyword>
<evidence type="ECO:0000256" key="4">
    <source>
        <dbReference type="ARBA" id="ARBA00022679"/>
    </source>
</evidence>
<sequence>MILRTIVWFILFWLYQIYLIPKLIYAYILNKNNKIKERDSFVYGVAGRWARFLVKMTGSTVKVIGEENIPHNSPVVFIGNHQGNFDIPIYLGYINKPKAFISKIEIKKIPFISTWMKYMNCIFMERDDVRQSLKAINEGVEYIKQGYSYVIFPEGSRSKGDNINEFKTGSFKLALKAEVPIVPVTMKGSYKIMEKNGFFITPAYIEVIISPAIETAGMSKEDARNIQDKVKNIISSNL</sequence>
<dbReference type="EMBL" id="LKET01000021">
    <property type="protein sequence ID" value="KPU45728.1"/>
    <property type="molecule type" value="Genomic_DNA"/>
</dbReference>
<evidence type="ECO:0000256" key="6">
    <source>
        <dbReference type="ARBA" id="ARBA00023315"/>
    </source>
</evidence>
<keyword evidence="8" id="KW-1133">Transmembrane helix</keyword>
<proteinExistence type="inferred from homology"/>
<evidence type="ECO:0000259" key="9">
    <source>
        <dbReference type="SMART" id="SM00563"/>
    </source>
</evidence>
<dbReference type="SMART" id="SM00563">
    <property type="entry name" value="PlsC"/>
    <property type="match status" value="1"/>
</dbReference>
<name>A0A0N8NTT5_9CLOT</name>
<evidence type="ECO:0000256" key="7">
    <source>
        <dbReference type="RuleBase" id="RU361267"/>
    </source>
</evidence>
<dbReference type="GO" id="GO:0016020">
    <property type="term" value="C:membrane"/>
    <property type="evidence" value="ECO:0007669"/>
    <property type="project" value="InterPro"/>
</dbReference>
<evidence type="ECO:0000256" key="8">
    <source>
        <dbReference type="SAM" id="Phobius"/>
    </source>
</evidence>
<dbReference type="Pfam" id="PF01553">
    <property type="entry name" value="Acyltransferase"/>
    <property type="match status" value="1"/>
</dbReference>
<keyword evidence="7" id="KW-1208">Phospholipid metabolism</keyword>
<evidence type="ECO:0000313" key="11">
    <source>
        <dbReference type="Proteomes" id="UP000050326"/>
    </source>
</evidence>
<keyword evidence="8" id="KW-0472">Membrane</keyword>
<dbReference type="PANTHER" id="PTHR10434">
    <property type="entry name" value="1-ACYL-SN-GLYCEROL-3-PHOSPHATE ACYLTRANSFERASE"/>
    <property type="match status" value="1"/>
</dbReference>
<keyword evidence="4 7" id="KW-0808">Transferase</keyword>
<dbReference type="PATRIC" id="fig|36849.3.peg.1028"/>
<dbReference type="GO" id="GO:0006654">
    <property type="term" value="P:phosphatidic acid biosynthetic process"/>
    <property type="evidence" value="ECO:0007669"/>
    <property type="project" value="TreeGrafter"/>
</dbReference>
<dbReference type="STRING" id="36849.OXPF_09620"/>
<keyword evidence="3 7" id="KW-0444">Lipid biosynthesis</keyword>
<keyword evidence="11" id="KW-1185">Reference proteome</keyword>
<evidence type="ECO:0000256" key="1">
    <source>
        <dbReference type="ARBA" id="ARBA00005189"/>
    </source>
</evidence>
<comment type="similarity">
    <text evidence="2 7">Belongs to the 1-acyl-sn-glycerol-3-phosphate acyltransferase family.</text>
</comment>
<comment type="caution">
    <text evidence="10">The sequence shown here is derived from an EMBL/GenBank/DDBJ whole genome shotgun (WGS) entry which is preliminary data.</text>
</comment>
<dbReference type="AlphaFoldDB" id="A0A0N8NTT5"/>
<comment type="domain">
    <text evidence="7">The HXXXXD motif is essential for acyltransferase activity and may constitute the binding site for the phosphate moiety of the glycerol-3-phosphate.</text>
</comment>
<accession>A0A0N8NTT5</accession>
<dbReference type="PANTHER" id="PTHR10434:SF64">
    <property type="entry name" value="1-ACYL-SN-GLYCEROL-3-PHOSPHATE ACYLTRANSFERASE-RELATED"/>
    <property type="match status" value="1"/>
</dbReference>
<dbReference type="EC" id="2.3.1.51" evidence="7"/>
<comment type="catalytic activity">
    <reaction evidence="7">
        <text>a 1-acyl-sn-glycero-3-phosphate + an acyl-CoA = a 1,2-diacyl-sn-glycero-3-phosphate + CoA</text>
        <dbReference type="Rhea" id="RHEA:19709"/>
        <dbReference type="ChEBI" id="CHEBI:57287"/>
        <dbReference type="ChEBI" id="CHEBI:57970"/>
        <dbReference type="ChEBI" id="CHEBI:58342"/>
        <dbReference type="ChEBI" id="CHEBI:58608"/>
        <dbReference type="EC" id="2.3.1.51"/>
    </reaction>
</comment>
<dbReference type="InterPro" id="IPR002123">
    <property type="entry name" value="Plipid/glycerol_acylTrfase"/>
</dbReference>
<dbReference type="Proteomes" id="UP000050326">
    <property type="component" value="Unassembled WGS sequence"/>
</dbReference>
<dbReference type="NCBIfam" id="TIGR00530">
    <property type="entry name" value="AGP_acyltrn"/>
    <property type="match status" value="1"/>
</dbReference>
<protein>
    <recommendedName>
        <fullName evidence="7">1-acyl-sn-glycerol-3-phosphate acyltransferase</fullName>
        <ecNumber evidence="7">2.3.1.51</ecNumber>
    </recommendedName>
</protein>
<dbReference type="InterPro" id="IPR004552">
    <property type="entry name" value="AGP_acyltrans"/>
</dbReference>
<reference evidence="10 11" key="1">
    <citation type="submission" date="2015-09" db="EMBL/GenBank/DDBJ databases">
        <title>Genome sequence of Oxobacter pfennigii DSM 3222.</title>
        <authorList>
            <person name="Poehlein A."/>
            <person name="Bengelsdorf F.R."/>
            <person name="Schiel-Bengelsdorf B."/>
            <person name="Duerre P."/>
            <person name="Daniel R."/>
        </authorList>
    </citation>
    <scope>NUCLEOTIDE SEQUENCE [LARGE SCALE GENOMIC DNA]</scope>
    <source>
        <strain evidence="10 11">DSM 3222</strain>
    </source>
</reference>
<evidence type="ECO:0000256" key="2">
    <source>
        <dbReference type="ARBA" id="ARBA00008655"/>
    </source>
</evidence>
<feature type="transmembrane region" description="Helical" evidence="8">
    <location>
        <begin position="6"/>
        <end position="28"/>
    </location>
</feature>
<keyword evidence="8" id="KW-0812">Transmembrane</keyword>